<dbReference type="Proteomes" id="UP001281147">
    <property type="component" value="Unassembled WGS sequence"/>
</dbReference>
<keyword evidence="2" id="KW-1185">Reference proteome</keyword>
<accession>A0ACC3MN72</accession>
<proteinExistence type="predicted"/>
<dbReference type="EMBL" id="JAUTXU010000200">
    <property type="protein sequence ID" value="KAK3699201.1"/>
    <property type="molecule type" value="Genomic_DNA"/>
</dbReference>
<comment type="caution">
    <text evidence="1">The sequence shown here is derived from an EMBL/GenBank/DDBJ whole genome shotgun (WGS) entry which is preliminary data.</text>
</comment>
<name>A0ACC3MN72_9PEZI</name>
<reference evidence="1" key="1">
    <citation type="submission" date="2023-07" db="EMBL/GenBank/DDBJ databases">
        <title>Black Yeasts Isolated from many extreme environments.</title>
        <authorList>
            <person name="Coleine C."/>
            <person name="Stajich J.E."/>
            <person name="Selbmann L."/>
        </authorList>
    </citation>
    <scope>NUCLEOTIDE SEQUENCE</scope>
    <source>
        <strain evidence="1">CCFEE 5714</strain>
    </source>
</reference>
<gene>
    <name evidence="1" type="ORF">LTR37_016562</name>
</gene>
<protein>
    <submittedName>
        <fullName evidence="1">Uncharacterized protein</fullName>
    </submittedName>
</protein>
<evidence type="ECO:0000313" key="1">
    <source>
        <dbReference type="EMBL" id="KAK3699201.1"/>
    </source>
</evidence>
<evidence type="ECO:0000313" key="2">
    <source>
        <dbReference type="Proteomes" id="UP001281147"/>
    </source>
</evidence>
<sequence length="476" mass="49724">MIADDTCGNIAWDFALPMTPEKAQSSACSATCQDFLSRYGMCVVITASDTMSSKSHASSAAVTLPTISSTTSMILESTTTATHISIVTLTTTSSAAPSAVPTRGTSCSPIPYGYPPSSHCGSPSVLSSTEFAISVSLSSSTSSTCYGTIPPAPTQPGTVAGCTEWYVAKPGDYCYTIAQAFGIPTNTFITWNPSVGPACLTLYAADAYCVATCAGTSTSFSLPTTTTLIYSSVTTAPSLTTTASPSPPTPSTEPGTLPSPGPLDKYNAYYGDGSITAGWPSMNQWLNFTFLFDYGIPGMRASCSAWAVPNNSDQEIADMREAILSVSEQTGVDARFILAVIIQESSGCVRVITTAYSHNNPGLMQSFNGTGTCNTNSAYLGLPGVAVGRVTTPCPAPAIRQQIEDGTAGTQWGPGLQQDLSDQIKDAQGYYRAARIYNGGSLVANDLSQPCCTASYVADIANRLMGWAYSPRNYQS</sequence>
<organism evidence="1 2">
    <name type="scientific">Vermiconidia calcicola</name>
    <dbReference type="NCBI Taxonomy" id="1690605"/>
    <lineage>
        <taxon>Eukaryota</taxon>
        <taxon>Fungi</taxon>
        <taxon>Dikarya</taxon>
        <taxon>Ascomycota</taxon>
        <taxon>Pezizomycotina</taxon>
        <taxon>Dothideomycetes</taxon>
        <taxon>Dothideomycetidae</taxon>
        <taxon>Mycosphaerellales</taxon>
        <taxon>Extremaceae</taxon>
        <taxon>Vermiconidia</taxon>
    </lineage>
</organism>